<feature type="domain" description="YbaK/aminoacyl-tRNA synthetase-associated" evidence="4">
    <location>
        <begin position="81"/>
        <end position="197"/>
    </location>
</feature>
<comment type="caution">
    <text evidence="5">The sequence shown here is derived from an EMBL/GenBank/DDBJ whole genome shotgun (WGS) entry which is preliminary data.</text>
</comment>
<dbReference type="NCBIfam" id="TIGR00011">
    <property type="entry name" value="YbaK_EbsC"/>
    <property type="match status" value="1"/>
</dbReference>
<keyword evidence="6" id="KW-1185">Reference proteome</keyword>
<dbReference type="CDD" id="cd00002">
    <property type="entry name" value="YbaK_deacylase"/>
    <property type="match status" value="1"/>
</dbReference>
<keyword evidence="2" id="KW-0648">Protein biosynthesis</keyword>
<keyword evidence="3" id="KW-0456">Lyase</keyword>
<name>A0ABM9ZX09_9BACT</name>
<proteinExistence type="inferred from homology"/>
<dbReference type="PANTHER" id="PTHR30411">
    <property type="entry name" value="CYTOPLASMIC PROTEIN"/>
    <property type="match status" value="1"/>
</dbReference>
<organism evidence="5 6">
    <name type="scientific">Pyramidobacter piscolens W5455</name>
    <dbReference type="NCBI Taxonomy" id="352165"/>
    <lineage>
        <taxon>Bacteria</taxon>
        <taxon>Thermotogati</taxon>
        <taxon>Synergistota</taxon>
        <taxon>Synergistia</taxon>
        <taxon>Synergistales</taxon>
        <taxon>Dethiosulfovibrionaceae</taxon>
        <taxon>Pyramidobacter</taxon>
    </lineage>
</organism>
<gene>
    <name evidence="5" type="primary">ybaK</name>
    <name evidence="5" type="ORF">HMPREF7215_2536</name>
</gene>
<dbReference type="Pfam" id="PF04073">
    <property type="entry name" value="tRNA_edit"/>
    <property type="match status" value="1"/>
</dbReference>
<evidence type="ECO:0000256" key="3">
    <source>
        <dbReference type="ARBA" id="ARBA00023239"/>
    </source>
</evidence>
<evidence type="ECO:0000256" key="2">
    <source>
        <dbReference type="ARBA" id="ARBA00022917"/>
    </source>
</evidence>
<dbReference type="SUPFAM" id="SSF55826">
    <property type="entry name" value="YbaK/ProRS associated domain"/>
    <property type="match status" value="1"/>
</dbReference>
<evidence type="ECO:0000259" key="4">
    <source>
        <dbReference type="Pfam" id="PF04073"/>
    </source>
</evidence>
<evidence type="ECO:0000313" key="6">
    <source>
        <dbReference type="Proteomes" id="UP000006462"/>
    </source>
</evidence>
<protein>
    <submittedName>
        <fullName evidence="5">YbaK/EbsC protein</fullName>
    </submittedName>
</protein>
<reference evidence="5 6" key="1">
    <citation type="submission" date="2009-12" db="EMBL/GenBank/DDBJ databases">
        <authorList>
            <person name="Shrivastava S."/>
            <person name="Madupu R."/>
            <person name="Durkin A.S."/>
            <person name="Torralba M."/>
            <person name="Methe B."/>
            <person name="Sutton G.G."/>
            <person name="Strausberg R.L."/>
            <person name="Nelson K.E."/>
        </authorList>
    </citation>
    <scope>NUCLEOTIDE SEQUENCE [LARGE SCALE GENOMIC DNA]</scope>
    <source>
        <strain evidence="5 6">W5455</strain>
    </source>
</reference>
<dbReference type="InterPro" id="IPR004369">
    <property type="entry name" value="Prolyl-tRNA_editing_YbaK/EbsC"/>
</dbReference>
<sequence length="218" mass="23761">MRRREDIAELSSCPCGFSAAGASVPFHRTGEFPSAAGRCMIGREVIEMAKTPKTNAVREAERLRVPVRVIEYEADESDLSAVHAAASCGIPLERIYKTLVLRADGRAKELLVAVIPGAMELDLKKLAALSGHDKVEMIRMKELFELTGYVRGGCSPLGMKKKLPTFLDESALRHGRIAVSAGRRGLQMELDPRDLQKAAGATVGAISREAAKEEEKTW</sequence>
<dbReference type="PANTHER" id="PTHR30411:SF0">
    <property type="entry name" value="CYS-TRNA(PRO)_CYS-TRNA(CYS) DEACYLASE YBAK"/>
    <property type="match status" value="1"/>
</dbReference>
<dbReference type="Proteomes" id="UP000006462">
    <property type="component" value="Unassembled WGS sequence"/>
</dbReference>
<dbReference type="EMBL" id="ADFP01000041">
    <property type="protein sequence ID" value="EFB91424.1"/>
    <property type="molecule type" value="Genomic_DNA"/>
</dbReference>
<evidence type="ECO:0000313" key="5">
    <source>
        <dbReference type="EMBL" id="EFB91424.1"/>
    </source>
</evidence>
<dbReference type="Gene3D" id="3.90.960.10">
    <property type="entry name" value="YbaK/aminoacyl-tRNA synthetase-associated domain"/>
    <property type="match status" value="1"/>
</dbReference>
<dbReference type="InterPro" id="IPR036754">
    <property type="entry name" value="YbaK/aa-tRNA-synt-asso_dom_sf"/>
</dbReference>
<comment type="similarity">
    <text evidence="1">Belongs to the prolyl-tRNA editing family. YbaK/EbsC subfamily.</text>
</comment>
<accession>A0ABM9ZX09</accession>
<dbReference type="InterPro" id="IPR007214">
    <property type="entry name" value="YbaK/aa-tRNA-synth-assoc-dom"/>
</dbReference>
<evidence type="ECO:0000256" key="1">
    <source>
        <dbReference type="ARBA" id="ARBA00009798"/>
    </source>
</evidence>